<dbReference type="PANTHER" id="PTHR24305:SF166">
    <property type="entry name" value="CYTOCHROME P450 12A4, MITOCHONDRIAL-RELATED"/>
    <property type="match status" value="1"/>
</dbReference>
<dbReference type="PRINTS" id="PR00385">
    <property type="entry name" value="P450"/>
</dbReference>
<dbReference type="Gene3D" id="1.10.630.10">
    <property type="entry name" value="Cytochrome P450"/>
    <property type="match status" value="1"/>
</dbReference>
<keyword evidence="5 9" id="KW-0479">Metal-binding</keyword>
<comment type="caution">
    <text evidence="11">The sequence shown here is derived from an EMBL/GenBank/DDBJ whole genome shotgun (WGS) entry which is preliminary data.</text>
</comment>
<evidence type="ECO:0000256" key="7">
    <source>
        <dbReference type="ARBA" id="ARBA00023004"/>
    </source>
</evidence>
<comment type="pathway">
    <text evidence="2">Secondary metabolite biosynthesis.</text>
</comment>
<feature type="binding site" description="axial binding residue" evidence="9">
    <location>
        <position position="457"/>
    </location>
    <ligand>
        <name>heme</name>
        <dbReference type="ChEBI" id="CHEBI:30413"/>
    </ligand>
    <ligandPart>
        <name>Fe</name>
        <dbReference type="ChEBI" id="CHEBI:18248"/>
    </ligandPart>
</feature>
<dbReference type="InterPro" id="IPR017972">
    <property type="entry name" value="Cyt_P450_CS"/>
</dbReference>
<keyword evidence="8 10" id="KW-0503">Monooxygenase</keyword>
<dbReference type="PANTHER" id="PTHR24305">
    <property type="entry name" value="CYTOCHROME P450"/>
    <property type="match status" value="1"/>
</dbReference>
<reference evidence="11" key="1">
    <citation type="submission" date="2021-01" db="EMBL/GenBank/DDBJ databases">
        <authorList>
            <person name="Kaushik A."/>
        </authorList>
    </citation>
    <scope>NUCLEOTIDE SEQUENCE</scope>
    <source>
        <strain evidence="11">AG1-1A</strain>
    </source>
</reference>
<gene>
    <name evidence="11" type="ORF">RDB_LOCUS132347</name>
</gene>
<evidence type="ECO:0000256" key="6">
    <source>
        <dbReference type="ARBA" id="ARBA00023002"/>
    </source>
</evidence>
<comment type="similarity">
    <text evidence="3 10">Belongs to the cytochrome P450 family.</text>
</comment>
<evidence type="ECO:0000256" key="4">
    <source>
        <dbReference type="ARBA" id="ARBA00022617"/>
    </source>
</evidence>
<dbReference type="InterPro" id="IPR050121">
    <property type="entry name" value="Cytochrome_P450_monoxygenase"/>
</dbReference>
<proteinExistence type="inferred from homology"/>
<evidence type="ECO:0000313" key="12">
    <source>
        <dbReference type="Proteomes" id="UP000663840"/>
    </source>
</evidence>
<dbReference type="Proteomes" id="UP000663840">
    <property type="component" value="Unassembled WGS sequence"/>
</dbReference>
<accession>A0A8H3CE18</accession>
<dbReference type="GO" id="GO:0016705">
    <property type="term" value="F:oxidoreductase activity, acting on paired donors, with incorporation or reduction of molecular oxygen"/>
    <property type="evidence" value="ECO:0007669"/>
    <property type="project" value="InterPro"/>
</dbReference>
<evidence type="ECO:0000256" key="5">
    <source>
        <dbReference type="ARBA" id="ARBA00022723"/>
    </source>
</evidence>
<dbReference type="GO" id="GO:0004497">
    <property type="term" value="F:monooxygenase activity"/>
    <property type="evidence" value="ECO:0007669"/>
    <property type="project" value="UniProtKB-KW"/>
</dbReference>
<dbReference type="PROSITE" id="PS00086">
    <property type="entry name" value="CYTOCHROME_P450"/>
    <property type="match status" value="1"/>
</dbReference>
<dbReference type="GO" id="GO:0005506">
    <property type="term" value="F:iron ion binding"/>
    <property type="evidence" value="ECO:0007669"/>
    <property type="project" value="InterPro"/>
</dbReference>
<dbReference type="EMBL" id="CAJMWR010004047">
    <property type="protein sequence ID" value="CAE6480667.1"/>
    <property type="molecule type" value="Genomic_DNA"/>
</dbReference>
<organism evidence="11 12">
    <name type="scientific">Rhizoctonia solani</name>
    <dbReference type="NCBI Taxonomy" id="456999"/>
    <lineage>
        <taxon>Eukaryota</taxon>
        <taxon>Fungi</taxon>
        <taxon>Dikarya</taxon>
        <taxon>Basidiomycota</taxon>
        <taxon>Agaricomycotina</taxon>
        <taxon>Agaricomycetes</taxon>
        <taxon>Cantharellales</taxon>
        <taxon>Ceratobasidiaceae</taxon>
        <taxon>Rhizoctonia</taxon>
    </lineage>
</organism>
<dbReference type="PRINTS" id="PR00463">
    <property type="entry name" value="EP450I"/>
</dbReference>
<dbReference type="InterPro" id="IPR036396">
    <property type="entry name" value="Cyt_P450_sf"/>
</dbReference>
<evidence type="ECO:0000256" key="3">
    <source>
        <dbReference type="ARBA" id="ARBA00010617"/>
    </source>
</evidence>
<evidence type="ECO:0000313" key="11">
    <source>
        <dbReference type="EMBL" id="CAE6480667.1"/>
    </source>
</evidence>
<dbReference type="SUPFAM" id="SSF48264">
    <property type="entry name" value="Cytochrome P450"/>
    <property type="match status" value="1"/>
</dbReference>
<keyword evidence="4 9" id="KW-0349">Heme</keyword>
<dbReference type="AlphaFoldDB" id="A0A8H3CE18"/>
<keyword evidence="6 10" id="KW-0560">Oxidoreductase</keyword>
<dbReference type="InterPro" id="IPR002401">
    <property type="entry name" value="Cyt_P450_E_grp-I"/>
</dbReference>
<evidence type="ECO:0000256" key="8">
    <source>
        <dbReference type="ARBA" id="ARBA00023033"/>
    </source>
</evidence>
<evidence type="ECO:0000256" key="1">
    <source>
        <dbReference type="ARBA" id="ARBA00001971"/>
    </source>
</evidence>
<evidence type="ECO:0000256" key="2">
    <source>
        <dbReference type="ARBA" id="ARBA00005179"/>
    </source>
</evidence>
<keyword evidence="7 9" id="KW-0408">Iron</keyword>
<evidence type="ECO:0000256" key="9">
    <source>
        <dbReference type="PIRSR" id="PIRSR602401-1"/>
    </source>
</evidence>
<evidence type="ECO:0000256" key="10">
    <source>
        <dbReference type="RuleBase" id="RU000461"/>
    </source>
</evidence>
<protein>
    <recommendedName>
        <fullName evidence="13">Cytochrome P450</fullName>
    </recommendedName>
</protein>
<dbReference type="GO" id="GO:0020037">
    <property type="term" value="F:heme binding"/>
    <property type="evidence" value="ECO:0007669"/>
    <property type="project" value="InterPro"/>
</dbReference>
<name>A0A8H3CE18_9AGAM</name>
<evidence type="ECO:0008006" key="13">
    <source>
        <dbReference type="Google" id="ProtNLM"/>
    </source>
</evidence>
<dbReference type="InterPro" id="IPR001128">
    <property type="entry name" value="Cyt_P450"/>
</dbReference>
<dbReference type="Pfam" id="PF00067">
    <property type="entry name" value="p450"/>
    <property type="match status" value="1"/>
</dbReference>
<sequence>MPLQHLIVSGVSAYLLVWVTTRWYQVRWALAQVGNYPGERTLFGFSPHWTNILPHIPYVTIGKNYSWRTKYRVFESLGTSIHGSVSVFPPTSYLTISDPSAVKQASYPRNNFGKKMEYYAMLKGFGNNILIVEGEEWKRQRRIVSPAFSDKNNHLVWEAAQGFVEQMMDSWGSRQSTILHDVSEDLSLPLSICVIAKAGLGQNVSWGRDRIPSGHTLTFKDALATFAKTAHLPLILPDWAWSLRRSWNEAKHAHGELRLYLQEMINGRRGLSEGEIRDAVTQKHDLFSQLLYARDADNMLEEDELIGNVFIFLIAGHETTAHTLAIILALLALYPQAQDKIVKQVRELEHEYGKLSYSHIHQLTYTMAVIYETLRLFPTVPMIPKMATADTTLMVGLPPDNRTIHVPKSMTVHIQLTGLHYNPSYWESPEEFDPERFMDPHWNRDAFIAFSLGPRACIGRRFAETSLVAELVTLLSNYKVSIDESRFRLINGESIVERRSRLINPNERITLTPAPMPLVFSRRD</sequence>
<comment type="cofactor">
    <cofactor evidence="1 9">
        <name>heme</name>
        <dbReference type="ChEBI" id="CHEBI:30413"/>
    </cofactor>
</comment>